<keyword evidence="4" id="KW-0804">Transcription</keyword>
<reference evidence="7" key="1">
    <citation type="submission" date="2015-07" db="EMBL/GenBank/DDBJ databases">
        <title>Genome sequencing project for genomic taxonomy and phylogenomics of Bacillus-like bacteria.</title>
        <authorList>
            <person name="Liu B."/>
            <person name="Wang J."/>
            <person name="Zhu Y."/>
            <person name="Liu G."/>
            <person name="Chen Q."/>
            <person name="Chen Z."/>
            <person name="Lan J."/>
            <person name="Che J."/>
            <person name="Ge C."/>
            <person name="Shi H."/>
            <person name="Pan Z."/>
            <person name="Liu X."/>
        </authorList>
    </citation>
    <scope>NUCLEOTIDE SEQUENCE [LARGE SCALE GENOMIC DNA]</scope>
    <source>
        <strain evidence="7">FJAT-27997</strain>
    </source>
</reference>
<dbReference type="Proteomes" id="UP000037146">
    <property type="component" value="Unassembled WGS sequence"/>
</dbReference>
<evidence type="ECO:0000313" key="6">
    <source>
        <dbReference type="EMBL" id="KMY42686.1"/>
    </source>
</evidence>
<evidence type="ECO:0000256" key="4">
    <source>
        <dbReference type="ARBA" id="ARBA00023163"/>
    </source>
</evidence>
<keyword evidence="7" id="KW-1185">Reference proteome</keyword>
<dbReference type="PANTHER" id="PTHR30146">
    <property type="entry name" value="LACI-RELATED TRANSCRIPTIONAL REPRESSOR"/>
    <property type="match status" value="1"/>
</dbReference>
<name>A0A0K9G8C7_9BACI</name>
<evidence type="ECO:0000313" key="7">
    <source>
        <dbReference type="Proteomes" id="UP000037146"/>
    </source>
</evidence>
<dbReference type="PANTHER" id="PTHR30146:SF148">
    <property type="entry name" value="HTH-TYPE TRANSCRIPTIONAL REPRESSOR PURR-RELATED"/>
    <property type="match status" value="1"/>
</dbReference>
<keyword evidence="3" id="KW-0238">DNA-binding</keyword>
<dbReference type="EMBL" id="LFZW01000002">
    <property type="protein sequence ID" value="KMY42686.1"/>
    <property type="molecule type" value="Genomic_DNA"/>
</dbReference>
<dbReference type="STRING" id="1679170.AC625_23775"/>
<gene>
    <name evidence="6" type="ORF">AC625_23775</name>
</gene>
<dbReference type="InterPro" id="IPR028082">
    <property type="entry name" value="Peripla_BP_I"/>
</dbReference>
<evidence type="ECO:0000256" key="2">
    <source>
        <dbReference type="ARBA" id="ARBA00023015"/>
    </source>
</evidence>
<dbReference type="CDD" id="cd06267">
    <property type="entry name" value="PBP1_LacI_sugar_binding-like"/>
    <property type="match status" value="1"/>
</dbReference>
<dbReference type="InterPro" id="IPR046335">
    <property type="entry name" value="LacI/GalR-like_sensor"/>
</dbReference>
<dbReference type="GO" id="GO:0003700">
    <property type="term" value="F:DNA-binding transcription factor activity"/>
    <property type="evidence" value="ECO:0007669"/>
    <property type="project" value="TreeGrafter"/>
</dbReference>
<evidence type="ECO:0000259" key="5">
    <source>
        <dbReference type="Pfam" id="PF13377"/>
    </source>
</evidence>
<dbReference type="PATRIC" id="fig|1679170.3.peg.5324"/>
<keyword evidence="2" id="KW-0805">Transcription regulation</keyword>
<keyword evidence="1" id="KW-0678">Repressor</keyword>
<dbReference type="Gene3D" id="3.40.50.2300">
    <property type="match status" value="2"/>
</dbReference>
<comment type="caution">
    <text evidence="6">The sequence shown here is derived from an EMBL/GenBank/DDBJ whole genome shotgun (WGS) entry which is preliminary data.</text>
</comment>
<dbReference type="GO" id="GO:0000976">
    <property type="term" value="F:transcription cis-regulatory region binding"/>
    <property type="evidence" value="ECO:0007669"/>
    <property type="project" value="TreeGrafter"/>
</dbReference>
<feature type="domain" description="Transcriptional regulator LacI/GalR-like sensor" evidence="5">
    <location>
        <begin position="9"/>
        <end position="151"/>
    </location>
</feature>
<evidence type="ECO:0000256" key="3">
    <source>
        <dbReference type="ARBA" id="ARBA00023125"/>
    </source>
</evidence>
<protein>
    <recommendedName>
        <fullName evidence="5">Transcriptional regulator LacI/GalR-like sensor domain-containing protein</fullName>
    </recommendedName>
</protein>
<accession>A0A0K9G8C7</accession>
<dbReference type="SUPFAM" id="SSF53822">
    <property type="entry name" value="Periplasmic binding protein-like I"/>
    <property type="match status" value="1"/>
</dbReference>
<evidence type="ECO:0000256" key="1">
    <source>
        <dbReference type="ARBA" id="ARBA00022491"/>
    </source>
</evidence>
<proteinExistence type="predicted"/>
<sequence length="161" mass="17572">MGGVFGSTVGTTRLNAFLHTMNEHGFAVRKEWILPGRLGYTESYEATKLLMSLPKQVRPTAAINITDTGALGVMDAVLDLGMSIPSDLAVIGFDDVFFASTRRIQLISVRIPSHELGRIRTNILIDRLSNTNPFAYQKTILSVELIIRDTCGGKSGEGFKA</sequence>
<organism evidence="6 7">
    <name type="scientific">Peribacillus loiseleuriae</name>
    <dbReference type="NCBI Taxonomy" id="1679170"/>
    <lineage>
        <taxon>Bacteria</taxon>
        <taxon>Bacillati</taxon>
        <taxon>Bacillota</taxon>
        <taxon>Bacilli</taxon>
        <taxon>Bacillales</taxon>
        <taxon>Bacillaceae</taxon>
        <taxon>Peribacillus</taxon>
    </lineage>
</organism>
<dbReference type="AlphaFoldDB" id="A0A0K9G8C7"/>
<dbReference type="Pfam" id="PF13377">
    <property type="entry name" value="Peripla_BP_3"/>
    <property type="match status" value="1"/>
</dbReference>